<dbReference type="PRINTS" id="PR00380">
    <property type="entry name" value="KINESINHEAVY"/>
</dbReference>
<name>A0A0M9FXQ1_LEPPY</name>
<keyword evidence="2" id="KW-0963">Cytoplasm</keyword>
<keyword evidence="5 7" id="KW-0175">Coiled coil</keyword>
<dbReference type="GO" id="GO:0051231">
    <property type="term" value="P:spindle elongation"/>
    <property type="evidence" value="ECO:0007669"/>
    <property type="project" value="TreeGrafter"/>
</dbReference>
<dbReference type="OMA" id="YMDMGAS"/>
<evidence type="ECO:0000259" key="9">
    <source>
        <dbReference type="PROSITE" id="PS50067"/>
    </source>
</evidence>
<dbReference type="GO" id="GO:0003777">
    <property type="term" value="F:microtubule motor activity"/>
    <property type="evidence" value="ECO:0007669"/>
    <property type="project" value="InterPro"/>
</dbReference>
<evidence type="ECO:0000313" key="10">
    <source>
        <dbReference type="EMBL" id="KPA78079.1"/>
    </source>
</evidence>
<keyword evidence="4 6" id="KW-0067">ATP-binding</keyword>
<evidence type="ECO:0000313" key="11">
    <source>
        <dbReference type="Proteomes" id="UP000037923"/>
    </source>
</evidence>
<dbReference type="Proteomes" id="UP000037923">
    <property type="component" value="Unassembled WGS sequence"/>
</dbReference>
<dbReference type="GO" id="GO:0007018">
    <property type="term" value="P:microtubule-based movement"/>
    <property type="evidence" value="ECO:0007669"/>
    <property type="project" value="InterPro"/>
</dbReference>
<evidence type="ECO:0000256" key="7">
    <source>
        <dbReference type="SAM" id="Coils"/>
    </source>
</evidence>
<keyword evidence="6" id="KW-0505">Motor protein</keyword>
<feature type="domain" description="Kinesin motor" evidence="9">
    <location>
        <begin position="7"/>
        <end position="404"/>
    </location>
</feature>
<dbReference type="GO" id="GO:0007052">
    <property type="term" value="P:mitotic spindle organization"/>
    <property type="evidence" value="ECO:0007669"/>
    <property type="project" value="TreeGrafter"/>
</dbReference>
<dbReference type="PROSITE" id="PS50067">
    <property type="entry name" value="KINESIN_MOTOR_2"/>
    <property type="match status" value="1"/>
</dbReference>
<comment type="similarity">
    <text evidence="6">Belongs to the TRAFAC class myosin-kinesin ATPase superfamily. Kinesin family.</text>
</comment>
<dbReference type="GO" id="GO:0005524">
    <property type="term" value="F:ATP binding"/>
    <property type="evidence" value="ECO:0007669"/>
    <property type="project" value="UniProtKB-UniRule"/>
</dbReference>
<evidence type="ECO:0000256" key="2">
    <source>
        <dbReference type="ARBA" id="ARBA00022490"/>
    </source>
</evidence>
<protein>
    <submittedName>
        <fullName evidence="10">Putative kinesin</fullName>
    </submittedName>
</protein>
<feature type="coiled-coil region" evidence="7">
    <location>
        <begin position="532"/>
        <end position="559"/>
    </location>
</feature>
<evidence type="ECO:0000256" key="4">
    <source>
        <dbReference type="ARBA" id="ARBA00022840"/>
    </source>
</evidence>
<dbReference type="PANTHER" id="PTHR47969">
    <property type="entry name" value="CHROMOSOME-ASSOCIATED KINESIN KIF4A-RELATED"/>
    <property type="match status" value="1"/>
</dbReference>
<dbReference type="OrthoDB" id="264170at2759"/>
<dbReference type="GO" id="GO:0005737">
    <property type="term" value="C:cytoplasm"/>
    <property type="evidence" value="ECO:0007669"/>
    <property type="project" value="UniProtKB-SubCell"/>
</dbReference>
<dbReference type="Pfam" id="PF00225">
    <property type="entry name" value="Kinesin"/>
    <property type="match status" value="2"/>
</dbReference>
<evidence type="ECO:0000256" key="1">
    <source>
        <dbReference type="ARBA" id="ARBA00004496"/>
    </source>
</evidence>
<dbReference type="InterPro" id="IPR011993">
    <property type="entry name" value="PH-like_dom_sf"/>
</dbReference>
<dbReference type="EMBL" id="LGTL01000015">
    <property type="protein sequence ID" value="KPA78079.1"/>
    <property type="molecule type" value="Genomic_DNA"/>
</dbReference>
<dbReference type="SUPFAM" id="SSF50729">
    <property type="entry name" value="PH domain-like"/>
    <property type="match status" value="1"/>
</dbReference>
<evidence type="ECO:0000256" key="8">
    <source>
        <dbReference type="SAM" id="MobiDB-lite"/>
    </source>
</evidence>
<evidence type="ECO:0000256" key="3">
    <source>
        <dbReference type="ARBA" id="ARBA00022741"/>
    </source>
</evidence>
<dbReference type="InterPro" id="IPR027640">
    <property type="entry name" value="Kinesin-like_fam"/>
</dbReference>
<dbReference type="InterPro" id="IPR027417">
    <property type="entry name" value="P-loop_NTPase"/>
</dbReference>
<dbReference type="RefSeq" id="XP_015656518.1">
    <property type="nucleotide sequence ID" value="XM_015805225.1"/>
</dbReference>
<organism evidence="10 11">
    <name type="scientific">Leptomonas pyrrhocoris</name>
    <name type="common">Firebug parasite</name>
    <dbReference type="NCBI Taxonomy" id="157538"/>
    <lineage>
        <taxon>Eukaryota</taxon>
        <taxon>Discoba</taxon>
        <taxon>Euglenozoa</taxon>
        <taxon>Kinetoplastea</taxon>
        <taxon>Metakinetoplastina</taxon>
        <taxon>Trypanosomatida</taxon>
        <taxon>Trypanosomatidae</taxon>
        <taxon>Leishmaniinae</taxon>
        <taxon>Leptomonas</taxon>
    </lineage>
</organism>
<sequence>MDGEEPRVTVSVRVRPTLAFAANALQQSERYAEVVCIPTSDTSLRLAERRAAKVHRDVHFAYDHVFDGDTTQEEVYETAALDGVDGVLSGTNTSFLTYGQTGSGKTFTVLGKPAQGGEGGEAAAVVGPESGLLLRAIQDMLTYAERMRMKNERHVVLGITAVEIYNDEIRDLLREGSVSAALLQPIMTRDALHFRGLTHMPLRSLRDACAVYERAAARRVQRATSANDTSSRSHAIFAVEVFQTPMTPTCVRPPTLAECCAMRDAQVKAPGWPSTRSPVRCDCFVGAPNVLLCDDGRVPILYSVLTVVDLAGSEKAKHADVHGAGFDELRRINASLTALGNVVHHLYHNSAHIPYRDSKLTMVLRDTFAAPRARVVLFVNVSPTAITCDETLSSLYFADKMKGMAAPAAATSPQQAALQTSYLASLRLHDALVAEMHVFHAQQELSTGLLRRVASAAADHPLLQLPFHTALREGYDKADRLRRLCVQLKAEVELSESAEARMHRFAEVAQSELRKQLLMKYRQRRAEVPTLTAEVERANEALKKELVDTEAAMQQSLSTMKADTQTAAATRHELCQSTAAQKAQLEAFDNVAEVAPHGNTYDDAAFDGPVSIAGDFRKANLSDEAAGNAFQKALAAAKLRLRFVELVVFNVRTEPAPATPRDDGDGSEAASRTEKSRSRSGTAASTRKCDRKHASVEDWLRGAVLVMAGNAVVQSTRRKATTQAASSQPALGDVTNMLLAAPSQKKTLQLPKYWKVLQQQDASLRTANSSQAKKADLAAATVTGPAVGRFRSSFDDPGLLTRVTAYMDMGASLIKVDRSGRPRPQWFYVAQKEDRLMLCWDESRRGASLSGGGHVYLDAVAKLVLGRSSPGFVRYGNAAAAAPHPARRAATDEEVCNSFTVVYHSRSNHRDLKFVDVICPNRNEMETWVVGLAHWAKVSPLFEDSRQPDDAAEEAEEAKEEEEVCVTPVRLDAQEAVLSRVWHIPAEVLARTRQEIDARRSRHHSGKMRLTPGELRDLTGLDIFRASALWLHFEQQGWVANSTEKLCCFVDAEKPHESAKAAAATVE</sequence>
<comment type="subcellular location">
    <subcellularLocation>
        <location evidence="1">Cytoplasm</location>
    </subcellularLocation>
</comment>
<evidence type="ECO:0000256" key="5">
    <source>
        <dbReference type="ARBA" id="ARBA00023054"/>
    </source>
</evidence>
<dbReference type="VEuPathDB" id="TriTrypDB:LpyrH10_15_2190"/>
<dbReference type="GO" id="GO:0005875">
    <property type="term" value="C:microtubule associated complex"/>
    <property type="evidence" value="ECO:0007669"/>
    <property type="project" value="TreeGrafter"/>
</dbReference>
<dbReference type="PANTHER" id="PTHR47969:SF15">
    <property type="entry name" value="CHROMOSOME-ASSOCIATED KINESIN KIF4A-RELATED"/>
    <property type="match status" value="1"/>
</dbReference>
<feature type="region of interest" description="Disordered" evidence="8">
    <location>
        <begin position="655"/>
        <end position="692"/>
    </location>
</feature>
<accession>A0A0M9FXQ1</accession>
<dbReference type="Gene3D" id="3.40.850.10">
    <property type="entry name" value="Kinesin motor domain"/>
    <property type="match status" value="1"/>
</dbReference>
<keyword evidence="3 6" id="KW-0547">Nucleotide-binding</keyword>
<comment type="caution">
    <text evidence="10">The sequence shown here is derived from an EMBL/GenBank/DDBJ whole genome shotgun (WGS) entry which is preliminary data.</text>
</comment>
<keyword evidence="11" id="KW-1185">Reference proteome</keyword>
<dbReference type="AlphaFoldDB" id="A0A0M9FXQ1"/>
<reference evidence="10 11" key="1">
    <citation type="submission" date="2015-07" db="EMBL/GenBank/DDBJ databases">
        <title>High-quality genome of monoxenous trypanosomatid Leptomonas pyrrhocoris.</title>
        <authorList>
            <person name="Flegontov P."/>
            <person name="Butenko A."/>
            <person name="Firsov S."/>
            <person name="Vlcek C."/>
            <person name="Logacheva M.D."/>
            <person name="Field M."/>
            <person name="Filatov D."/>
            <person name="Flegontova O."/>
            <person name="Gerasimov E."/>
            <person name="Jackson A.P."/>
            <person name="Kelly S."/>
            <person name="Opperdoes F."/>
            <person name="O'Reilly A."/>
            <person name="Votypka J."/>
            <person name="Yurchenko V."/>
            <person name="Lukes J."/>
        </authorList>
    </citation>
    <scope>NUCLEOTIDE SEQUENCE [LARGE SCALE GENOMIC DNA]</scope>
    <source>
        <strain evidence="10">H10</strain>
    </source>
</reference>
<evidence type="ECO:0000256" key="6">
    <source>
        <dbReference type="PROSITE-ProRule" id="PRU00283"/>
    </source>
</evidence>
<dbReference type="GO" id="GO:0008017">
    <property type="term" value="F:microtubule binding"/>
    <property type="evidence" value="ECO:0007669"/>
    <property type="project" value="InterPro"/>
</dbReference>
<gene>
    <name evidence="10" type="ORF">ABB37_06809</name>
</gene>
<dbReference type="InterPro" id="IPR036961">
    <property type="entry name" value="Kinesin_motor_dom_sf"/>
</dbReference>
<dbReference type="GeneID" id="26907095"/>
<dbReference type="InterPro" id="IPR019821">
    <property type="entry name" value="Kinesin_motor_CS"/>
</dbReference>
<dbReference type="PROSITE" id="PS00411">
    <property type="entry name" value="KINESIN_MOTOR_1"/>
    <property type="match status" value="1"/>
</dbReference>
<dbReference type="SUPFAM" id="SSF52540">
    <property type="entry name" value="P-loop containing nucleoside triphosphate hydrolases"/>
    <property type="match status" value="1"/>
</dbReference>
<feature type="binding site" evidence="6">
    <location>
        <begin position="99"/>
        <end position="106"/>
    </location>
    <ligand>
        <name>ATP</name>
        <dbReference type="ChEBI" id="CHEBI:30616"/>
    </ligand>
</feature>
<dbReference type="InterPro" id="IPR001752">
    <property type="entry name" value="Kinesin_motor_dom"/>
</dbReference>
<dbReference type="Gene3D" id="2.30.29.30">
    <property type="entry name" value="Pleckstrin-homology domain (PH domain)/Phosphotyrosine-binding domain (PTB)"/>
    <property type="match status" value="1"/>
</dbReference>
<proteinExistence type="inferred from homology"/>
<dbReference type="SMART" id="SM00129">
    <property type="entry name" value="KISc"/>
    <property type="match status" value="1"/>
</dbReference>